<dbReference type="GO" id="GO:0005524">
    <property type="term" value="F:ATP binding"/>
    <property type="evidence" value="ECO:0007669"/>
    <property type="project" value="UniProtKB-UniRule"/>
</dbReference>
<keyword evidence="6 15" id="KW-0347">Helicase</keyword>
<keyword evidence="5 15" id="KW-0378">Hydrolase</keyword>
<comment type="catalytic activity">
    <reaction evidence="12">
        <text>Couples ATP hydrolysis with the unwinding of duplex DNA by translocating in the 3'-5' direction.</text>
        <dbReference type="EC" id="5.6.2.4"/>
    </reaction>
</comment>
<dbReference type="GO" id="GO:0043138">
    <property type="term" value="F:3'-5' DNA helicase activity"/>
    <property type="evidence" value="ECO:0007669"/>
    <property type="project" value="UniProtKB-EC"/>
</dbReference>
<feature type="domain" description="UvrD-like helicase ATP-binding" evidence="16">
    <location>
        <begin position="4"/>
        <end position="325"/>
    </location>
</feature>
<keyword evidence="4" id="KW-0227">DNA damage</keyword>
<evidence type="ECO:0000256" key="4">
    <source>
        <dbReference type="ARBA" id="ARBA00022763"/>
    </source>
</evidence>
<keyword evidence="10" id="KW-0234">DNA repair</keyword>
<evidence type="ECO:0000256" key="2">
    <source>
        <dbReference type="ARBA" id="ARBA00022722"/>
    </source>
</evidence>
<dbReference type="Gene3D" id="3.40.50.300">
    <property type="entry name" value="P-loop containing nucleotide triphosphate hydrolases"/>
    <property type="match status" value="2"/>
</dbReference>
<dbReference type="Gene3D" id="1.10.10.160">
    <property type="match status" value="1"/>
</dbReference>
<keyword evidence="3 15" id="KW-0547">Nucleotide-binding</keyword>
<dbReference type="SUPFAM" id="SSF52980">
    <property type="entry name" value="Restriction endonuclease-like"/>
    <property type="match status" value="1"/>
</dbReference>
<dbReference type="Gene3D" id="3.90.320.10">
    <property type="match status" value="1"/>
</dbReference>
<name>H1D2R5_9FIRM</name>
<dbReference type="Pfam" id="PF12705">
    <property type="entry name" value="PDDEXK_1"/>
    <property type="match status" value="1"/>
</dbReference>
<comment type="catalytic activity">
    <reaction evidence="14">
        <text>ATP + H2O = ADP + phosphate + H(+)</text>
        <dbReference type="Rhea" id="RHEA:13065"/>
        <dbReference type="ChEBI" id="CHEBI:15377"/>
        <dbReference type="ChEBI" id="CHEBI:15378"/>
        <dbReference type="ChEBI" id="CHEBI:30616"/>
        <dbReference type="ChEBI" id="CHEBI:43474"/>
        <dbReference type="ChEBI" id="CHEBI:456216"/>
        <dbReference type="EC" id="5.6.2.4"/>
    </reaction>
</comment>
<dbReference type="Proteomes" id="UP000003277">
    <property type="component" value="Unassembled WGS sequence"/>
</dbReference>
<evidence type="ECO:0000256" key="12">
    <source>
        <dbReference type="ARBA" id="ARBA00034617"/>
    </source>
</evidence>
<evidence type="ECO:0000256" key="3">
    <source>
        <dbReference type="ARBA" id="ARBA00022741"/>
    </source>
</evidence>
<dbReference type="PATRIC" id="fig|742743.3.peg.1919"/>
<dbReference type="InterPro" id="IPR013986">
    <property type="entry name" value="DExx_box_DNA_helicase_dom_sf"/>
</dbReference>
<evidence type="ECO:0000256" key="1">
    <source>
        <dbReference type="ARBA" id="ARBA00009922"/>
    </source>
</evidence>
<evidence type="ECO:0000256" key="15">
    <source>
        <dbReference type="PROSITE-ProRule" id="PRU00560"/>
    </source>
</evidence>
<organism evidence="17 18">
    <name type="scientific">Dialister succinatiphilus YIT 11850</name>
    <dbReference type="NCBI Taxonomy" id="742743"/>
    <lineage>
        <taxon>Bacteria</taxon>
        <taxon>Bacillati</taxon>
        <taxon>Bacillota</taxon>
        <taxon>Negativicutes</taxon>
        <taxon>Veillonellales</taxon>
        <taxon>Veillonellaceae</taxon>
        <taxon>Dialister</taxon>
    </lineage>
</organism>
<dbReference type="RefSeq" id="WP_008860397.1">
    <property type="nucleotide sequence ID" value="NZ_JH591189.1"/>
</dbReference>
<dbReference type="Pfam" id="PF00580">
    <property type="entry name" value="UvrD-helicase"/>
    <property type="match status" value="1"/>
</dbReference>
<evidence type="ECO:0000256" key="8">
    <source>
        <dbReference type="ARBA" id="ARBA00022840"/>
    </source>
</evidence>
<keyword evidence="2" id="KW-0540">Nuclease</keyword>
<evidence type="ECO:0000256" key="6">
    <source>
        <dbReference type="ARBA" id="ARBA00022806"/>
    </source>
</evidence>
<keyword evidence="11" id="KW-0413">Isomerase</keyword>
<evidence type="ECO:0000256" key="10">
    <source>
        <dbReference type="ARBA" id="ARBA00023204"/>
    </source>
</evidence>
<dbReference type="InterPro" id="IPR011604">
    <property type="entry name" value="PDDEXK-like_dom_sf"/>
</dbReference>
<evidence type="ECO:0000256" key="9">
    <source>
        <dbReference type="ARBA" id="ARBA00023125"/>
    </source>
</evidence>
<dbReference type="InterPro" id="IPR027417">
    <property type="entry name" value="P-loop_NTPase"/>
</dbReference>
<dbReference type="InterPro" id="IPR014017">
    <property type="entry name" value="DNA_helicase_UvrD-like_C"/>
</dbReference>
<dbReference type="GO" id="GO:0004527">
    <property type="term" value="F:exonuclease activity"/>
    <property type="evidence" value="ECO:0007669"/>
    <property type="project" value="UniProtKB-KW"/>
</dbReference>
<evidence type="ECO:0000313" key="17">
    <source>
        <dbReference type="EMBL" id="EHO62185.1"/>
    </source>
</evidence>
<dbReference type="Pfam" id="PF13361">
    <property type="entry name" value="UvrD_C"/>
    <property type="match status" value="1"/>
</dbReference>
<dbReference type="OrthoDB" id="9810135at2"/>
<dbReference type="PANTHER" id="PTHR11070:SF2">
    <property type="entry name" value="ATP-DEPENDENT DNA HELICASE SRS2"/>
    <property type="match status" value="1"/>
</dbReference>
<gene>
    <name evidence="17" type="ORF">HMPREF9453_01903</name>
</gene>
<evidence type="ECO:0000256" key="13">
    <source>
        <dbReference type="ARBA" id="ARBA00034808"/>
    </source>
</evidence>
<dbReference type="InterPro" id="IPR000212">
    <property type="entry name" value="DNA_helicase_UvrD/REP"/>
</dbReference>
<dbReference type="InterPro" id="IPR038726">
    <property type="entry name" value="PDDEXK_AddAB-type"/>
</dbReference>
<dbReference type="CDD" id="cd17932">
    <property type="entry name" value="DEXQc_UvrD"/>
    <property type="match status" value="1"/>
</dbReference>
<accession>H1D2R5</accession>
<keyword evidence="7" id="KW-0269">Exonuclease</keyword>
<reference evidence="17 18" key="1">
    <citation type="submission" date="2011-11" db="EMBL/GenBank/DDBJ databases">
        <title>The Genome Sequence of Dialister succinatiphilus YIT 11850.</title>
        <authorList>
            <consortium name="The Broad Institute Genome Sequencing Platform"/>
            <person name="Earl A."/>
            <person name="Ward D."/>
            <person name="Feldgarden M."/>
            <person name="Gevers D."/>
            <person name="Morotomi M."/>
            <person name="Young S.K."/>
            <person name="Zeng Q."/>
            <person name="Gargeya S."/>
            <person name="Fitzgerald M."/>
            <person name="Haas B."/>
            <person name="Abouelleil A."/>
            <person name="Alvarado L."/>
            <person name="Arachchi H.M."/>
            <person name="Berlin A."/>
            <person name="Brown A."/>
            <person name="Chapman S.B."/>
            <person name="Dunbar C."/>
            <person name="Gearin G."/>
            <person name="Goldberg J."/>
            <person name="Griggs A."/>
            <person name="Gujja S."/>
            <person name="Heiman D."/>
            <person name="Howarth C."/>
            <person name="Lui A."/>
            <person name="MacDonald P.J.P."/>
            <person name="Montmayeur A."/>
            <person name="Murphy C."/>
            <person name="Neiman D."/>
            <person name="Pearson M."/>
            <person name="Priest M."/>
            <person name="Roberts A."/>
            <person name="Saif S."/>
            <person name="Shea T."/>
            <person name="Sisk P."/>
            <person name="Stolte C."/>
            <person name="Sykes S."/>
            <person name="Wortman J."/>
            <person name="Nusbaum C."/>
            <person name="Birren B."/>
        </authorList>
    </citation>
    <scope>NUCLEOTIDE SEQUENCE [LARGE SCALE GENOMIC DNA]</scope>
    <source>
        <strain evidence="17 18">YIT 11850</strain>
    </source>
</reference>
<keyword evidence="8 15" id="KW-0067">ATP-binding</keyword>
<evidence type="ECO:0000256" key="7">
    <source>
        <dbReference type="ARBA" id="ARBA00022839"/>
    </source>
</evidence>
<sequence>MSQQGPNKEQLEAINATEGPVLIIAGPGTGKTYTLIERTMHLIRDKHVRPENIMVCTFTNKAAKELITRLTNQLTKDNININLDEMYIGTFHSICLRILKEYAEDSDLEKNYLLDDEFIQSYMVYCRLWDKFREIEGFPKLFPKYLNIWRKPICTCQKICGYVNELNEELVDSDKLEEWAEGKTASGAGRKGEHIPASRNTDPAIILSEIMRQYNSVLKTRNMIDFSSILTETYRLLQGNRSILSKIQEKIQYIMVDEYQDTNYIQERLISLLAGARQNVCVVGDDDQAMYRFRGATIENILTFPELFLPRPCKQIKLVTNYRSNDQIVDFYNYWMNDYPQANGIKAFAWSMENKNFRYPKKIVPGRGVKTKSPAVVSIIKNDKDSWERNVTEFILDLKESGKISDYNQVAILSSSIKRRECVDLQQYMASQGLKVYAPRAGELFNKVEVQWVIGCLLIMFPQLKLVFQQYERANFYLDMKKYYTECILNLKNCIFNDSQKRGKNLDYWVHDVRKKIGAAKGKLHLTFSGLVYEMFAFWPFNEMLAVNMADPDSHLLRQSRNLSQLVKIIESGEFIHGIRSLDAGKLEWNLSQMFARFLRSHLEMKDNEYEDEVETVPEGYVPFLTIHQSKGLEFPIVIVLSLWDFPLDQVDIANYYVKEYTGRNKWEPYESIKYFDFWRKYYTAFSRAQDLLILSCWRRGEIKRESPSPIFASLLETVPSVEDTSFDINEFHFEKVKKSILKDTYSFTTDVSLYDSCPMRYKFNREMHFSSLSSGGMIFGQMVHETIEDIHRAAMRKDYASINEGKIQSWMQANYSTLAKREGIHFSESILNQARIQIMRYVHEVEKSIGWGAIKQAEYAIEMVRNDYIIKGKIDLISAGDGKSVDGRAFIDLVDFKTGRKLKEESPMLRRYEKQLQVYAYLIEQKTSYTVKNMRLYFMGENDSTPWLSFPARSLSSTEVEKTMESFDHTVHQIMRNDFEHRAPLSAHGKIPEFCKYCEFRYFCGRNGMGPDEELCKHETR</sequence>
<dbReference type="PROSITE" id="PS51198">
    <property type="entry name" value="UVRD_HELICASE_ATP_BIND"/>
    <property type="match status" value="1"/>
</dbReference>
<dbReference type="PANTHER" id="PTHR11070">
    <property type="entry name" value="UVRD / RECB / PCRA DNA HELICASE FAMILY MEMBER"/>
    <property type="match status" value="1"/>
</dbReference>
<dbReference type="InterPro" id="IPR011335">
    <property type="entry name" value="Restrct_endonuc-II-like"/>
</dbReference>
<comment type="similarity">
    <text evidence="1">Belongs to the helicase family. UvrD subfamily.</text>
</comment>
<dbReference type="EMBL" id="ADLT01000065">
    <property type="protein sequence ID" value="EHO62185.1"/>
    <property type="molecule type" value="Genomic_DNA"/>
</dbReference>
<evidence type="ECO:0000256" key="14">
    <source>
        <dbReference type="ARBA" id="ARBA00048988"/>
    </source>
</evidence>
<dbReference type="GO" id="GO:0005829">
    <property type="term" value="C:cytosol"/>
    <property type="evidence" value="ECO:0007669"/>
    <property type="project" value="TreeGrafter"/>
</dbReference>
<comment type="caution">
    <text evidence="17">The sequence shown here is derived from an EMBL/GenBank/DDBJ whole genome shotgun (WGS) entry which is preliminary data.</text>
</comment>
<dbReference type="GO" id="GO:0033202">
    <property type="term" value="C:DNA helicase complex"/>
    <property type="evidence" value="ECO:0007669"/>
    <property type="project" value="TreeGrafter"/>
</dbReference>
<dbReference type="STRING" id="742743.HMPREF9453_01903"/>
<dbReference type="SUPFAM" id="SSF52540">
    <property type="entry name" value="P-loop containing nucleoside triphosphate hydrolases"/>
    <property type="match status" value="1"/>
</dbReference>
<dbReference type="GO" id="GO:0000725">
    <property type="term" value="P:recombinational repair"/>
    <property type="evidence" value="ECO:0007669"/>
    <property type="project" value="TreeGrafter"/>
</dbReference>
<dbReference type="eggNOG" id="COG0210">
    <property type="taxonomic scope" value="Bacteria"/>
</dbReference>
<evidence type="ECO:0000259" key="16">
    <source>
        <dbReference type="PROSITE" id="PS51198"/>
    </source>
</evidence>
<evidence type="ECO:0000256" key="5">
    <source>
        <dbReference type="ARBA" id="ARBA00022801"/>
    </source>
</evidence>
<proteinExistence type="inferred from homology"/>
<dbReference type="HOGENOM" id="CLU_004585_6_0_9"/>
<keyword evidence="18" id="KW-1185">Reference proteome</keyword>
<dbReference type="EC" id="5.6.2.4" evidence="13"/>
<dbReference type="GO" id="GO:0003677">
    <property type="term" value="F:DNA binding"/>
    <property type="evidence" value="ECO:0007669"/>
    <property type="project" value="UniProtKB-KW"/>
</dbReference>
<protein>
    <recommendedName>
        <fullName evidence="13">DNA 3'-5' helicase</fullName>
        <ecNumber evidence="13">5.6.2.4</ecNumber>
    </recommendedName>
</protein>
<feature type="binding site" evidence="15">
    <location>
        <begin position="25"/>
        <end position="32"/>
    </location>
    <ligand>
        <name>ATP</name>
        <dbReference type="ChEBI" id="CHEBI:30616"/>
    </ligand>
</feature>
<keyword evidence="9" id="KW-0238">DNA-binding</keyword>
<dbReference type="InterPro" id="IPR014016">
    <property type="entry name" value="UvrD-like_ATP-bd"/>
</dbReference>
<dbReference type="AlphaFoldDB" id="H1D2R5"/>
<dbReference type="eggNOG" id="COG2887">
    <property type="taxonomic scope" value="Bacteria"/>
</dbReference>
<evidence type="ECO:0000313" key="18">
    <source>
        <dbReference type="Proteomes" id="UP000003277"/>
    </source>
</evidence>
<evidence type="ECO:0000256" key="11">
    <source>
        <dbReference type="ARBA" id="ARBA00023235"/>
    </source>
</evidence>